<feature type="non-terminal residue" evidence="2">
    <location>
        <position position="1"/>
    </location>
</feature>
<reference evidence="2" key="1">
    <citation type="journal article" date="2014" name="Front. Microbiol.">
        <title>High frequency of phylogenetically diverse reductive dehalogenase-homologous genes in deep subseafloor sedimentary metagenomes.</title>
        <authorList>
            <person name="Kawai M."/>
            <person name="Futagami T."/>
            <person name="Toyoda A."/>
            <person name="Takaki Y."/>
            <person name="Nishi S."/>
            <person name="Hori S."/>
            <person name="Arai W."/>
            <person name="Tsubouchi T."/>
            <person name="Morono Y."/>
            <person name="Uchiyama I."/>
            <person name="Ito T."/>
            <person name="Fujiyama A."/>
            <person name="Inagaki F."/>
            <person name="Takami H."/>
        </authorList>
    </citation>
    <scope>NUCLEOTIDE SEQUENCE</scope>
    <source>
        <strain evidence="2">Expedition CK06-06</strain>
    </source>
</reference>
<feature type="non-terminal residue" evidence="2">
    <location>
        <position position="230"/>
    </location>
</feature>
<dbReference type="EMBL" id="BARS01052790">
    <property type="protein sequence ID" value="GAG45722.1"/>
    <property type="molecule type" value="Genomic_DNA"/>
</dbReference>
<dbReference type="InterPro" id="IPR012338">
    <property type="entry name" value="Beta-lactam/transpept-like"/>
</dbReference>
<dbReference type="SUPFAM" id="SSF56601">
    <property type="entry name" value="beta-lactamase/transpeptidase-like"/>
    <property type="match status" value="1"/>
</dbReference>
<protein>
    <submittedName>
        <fullName evidence="2">Uncharacterized protein</fullName>
    </submittedName>
</protein>
<evidence type="ECO:0000256" key="1">
    <source>
        <dbReference type="SAM" id="MobiDB-lite"/>
    </source>
</evidence>
<name>X0YEQ7_9ZZZZ</name>
<sequence>PRRAPIAAVGGGGGGAPADAVVAVPSDTPTPEPDPAGTPVLAAAEPESDPPAVAAGGEPPVGPQTPSAAAGRPENVNASPSFLEVRDALAREITAYRVQVGSIEVAVAVTDLQTGETISVGGNDVHKTGCTINLFALLAAVGEFEAGRADPQSVAYNIRVGIGGSYPPQVKRFLEKVFPSYQAGVARAQEMMRSWGMVVSEFHQVPYYPTGTQINRLTAVEVNLALTKLY</sequence>
<evidence type="ECO:0000313" key="2">
    <source>
        <dbReference type="EMBL" id="GAG45722.1"/>
    </source>
</evidence>
<feature type="region of interest" description="Disordered" evidence="1">
    <location>
        <begin position="1"/>
        <end position="75"/>
    </location>
</feature>
<dbReference type="AlphaFoldDB" id="X0YEQ7"/>
<accession>X0YEQ7</accession>
<organism evidence="2">
    <name type="scientific">marine sediment metagenome</name>
    <dbReference type="NCBI Taxonomy" id="412755"/>
    <lineage>
        <taxon>unclassified sequences</taxon>
        <taxon>metagenomes</taxon>
        <taxon>ecological metagenomes</taxon>
    </lineage>
</organism>
<comment type="caution">
    <text evidence="2">The sequence shown here is derived from an EMBL/GenBank/DDBJ whole genome shotgun (WGS) entry which is preliminary data.</text>
</comment>
<gene>
    <name evidence="2" type="ORF">S01H1_78434</name>
</gene>
<proteinExistence type="predicted"/>